<evidence type="ECO:0000313" key="3">
    <source>
        <dbReference type="EMBL" id="OOR09263.1"/>
    </source>
</evidence>
<dbReference type="InterPro" id="IPR027439">
    <property type="entry name" value="PA_heptamer_dom"/>
</dbReference>
<comment type="caution">
    <text evidence="3">The sequence shown here is derived from an EMBL/GenBank/DDBJ whole genome shotgun (WGS) entry which is preliminary data.</text>
</comment>
<dbReference type="SMART" id="SM00758">
    <property type="entry name" value="PA14"/>
    <property type="match status" value="1"/>
</dbReference>
<feature type="domain" description="PA14" evidence="2">
    <location>
        <begin position="30"/>
        <end position="165"/>
    </location>
</feature>
<protein>
    <submittedName>
        <fullName evidence="3">Peptidase</fullName>
    </submittedName>
</protein>
<dbReference type="Pfam" id="PF03495">
    <property type="entry name" value="Binary_toxB"/>
    <property type="match status" value="1"/>
</dbReference>
<proteinExistence type="predicted"/>
<dbReference type="Pfam" id="PF17476">
    <property type="entry name" value="Binary_toxB_3"/>
    <property type="match status" value="1"/>
</dbReference>
<feature type="compositionally biased region" description="Basic and acidic residues" evidence="1">
    <location>
        <begin position="354"/>
        <end position="363"/>
    </location>
</feature>
<dbReference type="InterPro" id="IPR003896">
    <property type="entry name" value="Bacterial_exotoxin_B"/>
</dbReference>
<reference evidence="3 4" key="1">
    <citation type="submission" date="2017-01" db="EMBL/GenBank/DDBJ databases">
        <title>Bacillus cereus isolates.</title>
        <authorList>
            <person name="Beno S.M."/>
        </authorList>
    </citation>
    <scope>NUCLEOTIDE SEQUENCE [LARGE SCALE GENOMIC DNA]</scope>
    <source>
        <strain evidence="3 4">FSL H8-0485</strain>
    </source>
</reference>
<dbReference type="InterPro" id="IPR037524">
    <property type="entry name" value="PA14/GLEYA"/>
</dbReference>
<gene>
    <name evidence="3" type="ORF">BW897_28670</name>
</gene>
<dbReference type="PROSITE" id="PS51820">
    <property type="entry name" value="PA14"/>
    <property type="match status" value="1"/>
</dbReference>
<dbReference type="Pfam" id="PF07691">
    <property type="entry name" value="PA14"/>
    <property type="match status" value="1"/>
</dbReference>
<feature type="region of interest" description="Disordered" evidence="1">
    <location>
        <begin position="343"/>
        <end position="363"/>
    </location>
</feature>
<dbReference type="EMBL" id="MUAJ01000053">
    <property type="protein sequence ID" value="OOR09263.1"/>
    <property type="molecule type" value="Genomic_DNA"/>
</dbReference>
<evidence type="ECO:0000313" key="4">
    <source>
        <dbReference type="Proteomes" id="UP000190906"/>
    </source>
</evidence>
<organism evidence="3 4">
    <name type="scientific">Bacillus cereus</name>
    <dbReference type="NCBI Taxonomy" id="1396"/>
    <lineage>
        <taxon>Bacteria</taxon>
        <taxon>Bacillati</taxon>
        <taxon>Bacillota</taxon>
        <taxon>Bacilli</taxon>
        <taxon>Bacillales</taxon>
        <taxon>Bacillaceae</taxon>
        <taxon>Bacillus</taxon>
        <taxon>Bacillus cereus group</taxon>
    </lineage>
</organism>
<dbReference type="AlphaFoldDB" id="A0A1S9TH11"/>
<feature type="compositionally biased region" description="Low complexity" evidence="1">
    <location>
        <begin position="343"/>
        <end position="353"/>
    </location>
</feature>
<dbReference type="Gene3D" id="3.10.20.110">
    <property type="match status" value="1"/>
</dbReference>
<dbReference type="InterPro" id="IPR037149">
    <property type="entry name" value="PA_heptamer_dom_sf"/>
</dbReference>
<dbReference type="Gene3D" id="3.90.182.10">
    <property type="entry name" value="Toxin - Anthrax Protective Antigen,domain 1"/>
    <property type="match status" value="1"/>
</dbReference>
<name>A0A1S9TH11_BACCE</name>
<dbReference type="PRINTS" id="PR01391">
    <property type="entry name" value="BINARYTOXINB"/>
</dbReference>
<dbReference type="SUPFAM" id="SSF56988">
    <property type="entry name" value="Anthrax protective antigen"/>
    <property type="match status" value="1"/>
</dbReference>
<dbReference type="InterPro" id="IPR035088">
    <property type="entry name" value="PA_Ca-bd"/>
</dbReference>
<dbReference type="GO" id="GO:0051260">
    <property type="term" value="P:protein homooligomerization"/>
    <property type="evidence" value="ECO:0007669"/>
    <property type="project" value="InterPro"/>
</dbReference>
<dbReference type="Proteomes" id="UP000190906">
    <property type="component" value="Unassembled WGS sequence"/>
</dbReference>
<accession>A0A1S9TH11</accession>
<dbReference type="GO" id="GO:0005576">
    <property type="term" value="C:extracellular region"/>
    <property type="evidence" value="ECO:0007669"/>
    <property type="project" value="InterPro"/>
</dbReference>
<dbReference type="Pfam" id="PF17475">
    <property type="entry name" value="Binary_toxB_2"/>
    <property type="match status" value="1"/>
</dbReference>
<dbReference type="Gene3D" id="2.60.120.240">
    <property type="entry name" value="Protective antigen, heptamerisation domain"/>
    <property type="match status" value="1"/>
</dbReference>
<sequence length="706" mass="79203">MENKKNILTGAANSSVQSDAIMTYEKTNVRKQNGLLGNFYGDKDFKNLLLIRGNSCMNEQINSNEIRDLRLKNSQNIQSIRWQGFIQPKEDGVYTFSTGKHDQVMIQVDNCIVVDNIGRETEIKLQKDKLYKIIVEYQVNPDVEDAFTLLWGTEEKKEVVPHDVLYAPSLAQEDKPTVQGSLHQLKYAVNDFIRDEKDTDGDNIPDSWEYEGYTVVDGEFGVKDLVKWDDKMHQGLVKYTSSPMKWSTSDDPYSDYEKVTGLQMDTRVIKEAHHPLVAAYPEVYIKMEKYLLIPNTNFQAGEGGSSSKQVTRGTSYTVSNTESWGTTVTANASLLDFGGSVSASYESSTTTSTTKDESVSDSTTKDWNEVLGINTAEAGKILPNVRYVNTGTAPVFSVKPLFTLHFPKTTNGEAISLISSLVGETHKGLEVLPGKTYPEQSKVPLAFDKPTHFGESLLLDQGNVQRLQKNDILMMETIGIDAKVVLIDTQGQDYTSNLDWTNVISKIKANTAEIVFTTEEGEITKRNVAARGTTPVEQTVPEITFKEALKLSYGAVELNRKIYINDKEISPDKTKLIVDQSTEVEMKKQGIQSLFDVKLKAGMHIEMIQKVNAEQIKQAHSFSSWYYIGSWSIYGLYFHKVNSEVLKKIKHFKCIINKDNVKIVSKPFPETDGRLLIQFNSILSGNSSLSVYAVTKNGEETLVFQK</sequence>
<evidence type="ECO:0000259" key="2">
    <source>
        <dbReference type="PROSITE" id="PS51820"/>
    </source>
</evidence>
<dbReference type="InterPro" id="IPR011658">
    <property type="entry name" value="PA14_dom"/>
</dbReference>
<dbReference type="RefSeq" id="WP_078205581.1">
    <property type="nucleotide sequence ID" value="NZ_MUAJ01000053.1"/>
</dbReference>
<dbReference type="InterPro" id="IPR035331">
    <property type="entry name" value="Binary_toxB_3"/>
</dbReference>
<evidence type="ECO:0000256" key="1">
    <source>
        <dbReference type="SAM" id="MobiDB-lite"/>
    </source>
</evidence>